<keyword evidence="1" id="KW-0378">Hydrolase</keyword>
<dbReference type="GO" id="GO:0004519">
    <property type="term" value="F:endonuclease activity"/>
    <property type="evidence" value="ECO:0007669"/>
    <property type="project" value="UniProtKB-KW"/>
</dbReference>
<gene>
    <name evidence="1" type="ORF">FCU45_03620</name>
</gene>
<proteinExistence type="predicted"/>
<protein>
    <submittedName>
        <fullName evidence="1">HNH endonuclease</fullName>
    </submittedName>
</protein>
<dbReference type="CDD" id="cd00085">
    <property type="entry name" value="HNHc"/>
    <property type="match status" value="1"/>
</dbReference>
<dbReference type="EMBL" id="SZPX01000002">
    <property type="protein sequence ID" value="TKI70385.1"/>
    <property type="molecule type" value="Genomic_DNA"/>
</dbReference>
<sequence>MRIIPKPNISPVRAYVACYSSFANPVIQNNFKSIASFINTQSMLYDTNANNMNLYTFQPHVVVQGTISKNDMKTLYKNNMVQNKRGRKIYDKLLSLAPLSRCPYCGVGEVSTLDHYLPKAEFPIFSVLPHNLVASCKDCNTGKLASYATTQNTQTLHPYYDDFTTQQWLYARVLQTSPVSIEFYVNPHATWNQVDKDRVKEHFVNYKLYGRFAMQAANVLADLREEFILYNSTPLDIQQELQKKARSYESRYKNSWETAMYQALYQDQWYYNGGYQ</sequence>
<dbReference type="OrthoDB" id="9816185at2"/>
<dbReference type="AlphaFoldDB" id="A0A4U2Z8V6"/>
<evidence type="ECO:0000313" key="2">
    <source>
        <dbReference type="Proteomes" id="UP000309561"/>
    </source>
</evidence>
<comment type="caution">
    <text evidence="1">The sequence shown here is derived from an EMBL/GenBank/DDBJ whole genome shotgun (WGS) entry which is preliminary data.</text>
</comment>
<evidence type="ECO:0000313" key="1">
    <source>
        <dbReference type="EMBL" id="TKI70385.1"/>
    </source>
</evidence>
<keyword evidence="2" id="KW-1185">Reference proteome</keyword>
<dbReference type="Gene3D" id="1.10.30.50">
    <property type="match status" value="1"/>
</dbReference>
<keyword evidence="1" id="KW-0255">Endonuclease</keyword>
<accession>A0A4U2Z8V6</accession>
<dbReference type="InterPro" id="IPR003615">
    <property type="entry name" value="HNH_nuc"/>
</dbReference>
<organism evidence="1 2">
    <name type="scientific">Sulfurimonas crateris</name>
    <dbReference type="NCBI Taxonomy" id="2574727"/>
    <lineage>
        <taxon>Bacteria</taxon>
        <taxon>Pseudomonadati</taxon>
        <taxon>Campylobacterota</taxon>
        <taxon>Epsilonproteobacteria</taxon>
        <taxon>Campylobacterales</taxon>
        <taxon>Sulfurimonadaceae</taxon>
        <taxon>Sulfurimonas</taxon>
    </lineage>
</organism>
<name>A0A4U2Z8V6_9BACT</name>
<reference evidence="1 2" key="1">
    <citation type="submission" date="2019-04" db="EMBL/GenBank/DDBJ databases">
        <title>Sulfurimonas crateris sp. nov. a facultative anaerobic sulfur-oxidizing chemolithautotrophic bacterium isolated from a terrestrial mud vulcano.</title>
        <authorList>
            <person name="Ratnikova N.M."/>
            <person name="Slobodkin A.I."/>
            <person name="Merkel A.Y."/>
            <person name="Novikov A."/>
            <person name="Bonch-Osmolovskaya E.A."/>
            <person name="Slobodkina G.B."/>
        </authorList>
    </citation>
    <scope>NUCLEOTIDE SEQUENCE [LARGE SCALE GENOMIC DNA]</scope>
    <source>
        <strain evidence="1 2">SN118</strain>
    </source>
</reference>
<dbReference type="RefSeq" id="WP_137012374.1">
    <property type="nucleotide sequence ID" value="NZ_SZPX01000002.1"/>
</dbReference>
<dbReference type="Proteomes" id="UP000309561">
    <property type="component" value="Unassembled WGS sequence"/>
</dbReference>
<keyword evidence="1" id="KW-0540">Nuclease</keyword>